<dbReference type="InterPro" id="IPR001647">
    <property type="entry name" value="HTH_TetR"/>
</dbReference>
<dbReference type="GO" id="GO:0000976">
    <property type="term" value="F:transcription cis-regulatory region binding"/>
    <property type="evidence" value="ECO:0007669"/>
    <property type="project" value="TreeGrafter"/>
</dbReference>
<evidence type="ECO:0000256" key="1">
    <source>
        <dbReference type="ARBA" id="ARBA00023015"/>
    </source>
</evidence>
<dbReference type="Proteomes" id="UP000293296">
    <property type="component" value="Chromosome"/>
</dbReference>
<dbReference type="PANTHER" id="PTHR30055">
    <property type="entry name" value="HTH-TYPE TRANSCRIPTIONAL REGULATOR RUTR"/>
    <property type="match status" value="1"/>
</dbReference>
<evidence type="ECO:0000256" key="2">
    <source>
        <dbReference type="ARBA" id="ARBA00023125"/>
    </source>
</evidence>
<dbReference type="InterPro" id="IPR009057">
    <property type="entry name" value="Homeodomain-like_sf"/>
</dbReference>
<dbReference type="PRINTS" id="PR00455">
    <property type="entry name" value="HTHTETR"/>
</dbReference>
<keyword evidence="2 4" id="KW-0238">DNA-binding</keyword>
<dbReference type="Gene3D" id="1.10.10.60">
    <property type="entry name" value="Homeodomain-like"/>
    <property type="match status" value="1"/>
</dbReference>
<dbReference type="AlphaFoldDB" id="A0A4P6HLN7"/>
<dbReference type="KEGG" id="dcb:C3Y92_13025"/>
<dbReference type="GO" id="GO:0003700">
    <property type="term" value="F:DNA-binding transcription factor activity"/>
    <property type="evidence" value="ECO:0007669"/>
    <property type="project" value="TreeGrafter"/>
</dbReference>
<keyword evidence="7" id="KW-1185">Reference proteome</keyword>
<sequence length="197" mass="22212">MAERLESPLRREQIAEAALDIVVRQGIGAVTVRRVAEAVGISAAALYRHYKSKVDILAAVMHEHQEFFMATVRTAKAESTSPLDAIRRLYHSSMVMVSRYCALPVVFLSDVLWFEEPELRALKLQHHKMLRDIVVELIIAGQQAGEIRTDLRPEEIVIHFLGLIAMPALIQARTPEDLDMPRQITANWELFAHAVAP</sequence>
<evidence type="ECO:0000313" key="7">
    <source>
        <dbReference type="Proteomes" id="UP000293296"/>
    </source>
</evidence>
<dbReference type="SUPFAM" id="SSF46689">
    <property type="entry name" value="Homeodomain-like"/>
    <property type="match status" value="1"/>
</dbReference>
<name>A0A4P6HLN7_9BACT</name>
<dbReference type="InterPro" id="IPR050109">
    <property type="entry name" value="HTH-type_TetR-like_transc_reg"/>
</dbReference>
<feature type="domain" description="HTH tetR-type" evidence="5">
    <location>
        <begin position="8"/>
        <end position="68"/>
    </location>
</feature>
<reference evidence="6 7" key="1">
    <citation type="submission" date="2018-02" db="EMBL/GenBank/DDBJ databases">
        <title>Genome sequence of Desulfovibrio carbinolicus DSM 3852.</title>
        <authorList>
            <person name="Wilbanks E."/>
            <person name="Skennerton C.T."/>
            <person name="Orphan V.J."/>
        </authorList>
    </citation>
    <scope>NUCLEOTIDE SEQUENCE [LARGE SCALE GENOMIC DNA]</scope>
    <source>
        <strain evidence="6 7">DSM 3852</strain>
    </source>
</reference>
<keyword evidence="1" id="KW-0805">Transcription regulation</keyword>
<dbReference type="InterPro" id="IPR036271">
    <property type="entry name" value="Tet_transcr_reg_TetR-rel_C_sf"/>
</dbReference>
<protein>
    <submittedName>
        <fullName evidence="6">TetR/AcrR family transcriptional regulator</fullName>
    </submittedName>
</protein>
<dbReference type="Pfam" id="PF00440">
    <property type="entry name" value="TetR_N"/>
    <property type="match status" value="1"/>
</dbReference>
<dbReference type="SUPFAM" id="SSF48498">
    <property type="entry name" value="Tetracyclin repressor-like, C-terminal domain"/>
    <property type="match status" value="1"/>
</dbReference>
<dbReference type="RefSeq" id="WP_015861495.1">
    <property type="nucleotide sequence ID" value="NZ_CP026538.1"/>
</dbReference>
<evidence type="ECO:0000313" key="6">
    <source>
        <dbReference type="EMBL" id="QAZ68097.1"/>
    </source>
</evidence>
<evidence type="ECO:0000256" key="4">
    <source>
        <dbReference type="PROSITE-ProRule" id="PRU00335"/>
    </source>
</evidence>
<organism evidence="6 7">
    <name type="scientific">Solidesulfovibrio carbinolicus</name>
    <dbReference type="NCBI Taxonomy" id="296842"/>
    <lineage>
        <taxon>Bacteria</taxon>
        <taxon>Pseudomonadati</taxon>
        <taxon>Thermodesulfobacteriota</taxon>
        <taxon>Desulfovibrionia</taxon>
        <taxon>Desulfovibrionales</taxon>
        <taxon>Desulfovibrionaceae</taxon>
        <taxon>Solidesulfovibrio</taxon>
    </lineage>
</organism>
<proteinExistence type="predicted"/>
<keyword evidence="3" id="KW-0804">Transcription</keyword>
<dbReference type="PROSITE" id="PS50977">
    <property type="entry name" value="HTH_TETR_2"/>
    <property type="match status" value="1"/>
</dbReference>
<dbReference type="PANTHER" id="PTHR30055:SF234">
    <property type="entry name" value="HTH-TYPE TRANSCRIPTIONAL REGULATOR BETI"/>
    <property type="match status" value="1"/>
</dbReference>
<accession>A0A4P6HLN7</accession>
<gene>
    <name evidence="6" type="ORF">C3Y92_13025</name>
</gene>
<dbReference type="EMBL" id="CP026538">
    <property type="protein sequence ID" value="QAZ68097.1"/>
    <property type="molecule type" value="Genomic_DNA"/>
</dbReference>
<evidence type="ECO:0000256" key="3">
    <source>
        <dbReference type="ARBA" id="ARBA00023163"/>
    </source>
</evidence>
<dbReference type="Gene3D" id="1.10.357.10">
    <property type="entry name" value="Tetracycline Repressor, domain 2"/>
    <property type="match status" value="1"/>
</dbReference>
<feature type="DNA-binding region" description="H-T-H motif" evidence="4">
    <location>
        <begin position="31"/>
        <end position="50"/>
    </location>
</feature>
<dbReference type="OrthoDB" id="3249at2"/>
<evidence type="ECO:0000259" key="5">
    <source>
        <dbReference type="PROSITE" id="PS50977"/>
    </source>
</evidence>